<gene>
    <name evidence="1" type="ORF">A2172_03540</name>
</gene>
<organism evidence="1 2">
    <name type="scientific">Candidatus Woykebacteria bacterium RBG_13_40_15</name>
    <dbReference type="NCBI Taxonomy" id="1802593"/>
    <lineage>
        <taxon>Bacteria</taxon>
        <taxon>Candidatus Woykeibacteriota</taxon>
    </lineage>
</organism>
<sequence>MSIIATAFLKKENIIFELQTLNISNEEREKLLKMADEIAEVRLIDLILERLEKKDKELFLEQLESGASEVFIEFLREKIENIEVVLARAAKVLENEIIEDIRSLKEGKND</sequence>
<name>A0A1G1W5N8_9BACT</name>
<dbReference type="EMBL" id="MHCP01000030">
    <property type="protein sequence ID" value="OGY22979.1"/>
    <property type="molecule type" value="Genomic_DNA"/>
</dbReference>
<evidence type="ECO:0000313" key="1">
    <source>
        <dbReference type="EMBL" id="OGY22979.1"/>
    </source>
</evidence>
<reference evidence="1 2" key="1">
    <citation type="journal article" date="2016" name="Nat. Commun.">
        <title>Thousands of microbial genomes shed light on interconnected biogeochemical processes in an aquifer system.</title>
        <authorList>
            <person name="Anantharaman K."/>
            <person name="Brown C.T."/>
            <person name="Hug L.A."/>
            <person name="Sharon I."/>
            <person name="Castelle C.J."/>
            <person name="Probst A.J."/>
            <person name="Thomas B.C."/>
            <person name="Singh A."/>
            <person name="Wilkins M.J."/>
            <person name="Karaoz U."/>
            <person name="Brodie E.L."/>
            <person name="Williams K.H."/>
            <person name="Hubbard S.S."/>
            <person name="Banfield J.F."/>
        </authorList>
    </citation>
    <scope>NUCLEOTIDE SEQUENCE [LARGE SCALE GENOMIC DNA]</scope>
</reference>
<proteinExistence type="predicted"/>
<dbReference type="Proteomes" id="UP000176631">
    <property type="component" value="Unassembled WGS sequence"/>
</dbReference>
<dbReference type="AlphaFoldDB" id="A0A1G1W5N8"/>
<protein>
    <submittedName>
        <fullName evidence="1">Uncharacterized protein</fullName>
    </submittedName>
</protein>
<comment type="caution">
    <text evidence="1">The sequence shown here is derived from an EMBL/GenBank/DDBJ whole genome shotgun (WGS) entry which is preliminary data.</text>
</comment>
<accession>A0A1G1W5N8</accession>
<dbReference type="STRING" id="1802593.A2172_03540"/>
<evidence type="ECO:0000313" key="2">
    <source>
        <dbReference type="Proteomes" id="UP000176631"/>
    </source>
</evidence>